<evidence type="ECO:0000259" key="4">
    <source>
        <dbReference type="PROSITE" id="PS50048"/>
    </source>
</evidence>
<evidence type="ECO:0000256" key="2">
    <source>
        <dbReference type="ARBA" id="ARBA00023242"/>
    </source>
</evidence>
<dbReference type="Proteomes" id="UP000193498">
    <property type="component" value="Unassembled WGS sequence"/>
</dbReference>
<sequence>MARAEKRMAEAAAIDPPYKPRKKRQQVKNACVNCQKACKKCDEGRPCSRCIKYGLTDTCVDSPRKARKKGVKRGPYKRRKALGKGMENKAGRQTGAAMVDAKTTPFTQAQVNMEPSQASGLAPAPYFTRPSAFSPVPKPKYKGRKYKRAYHQVAEVTEYHHHYRKSKSAPNSYSTTPTIDKHPSG</sequence>
<evidence type="ECO:0000313" key="5">
    <source>
        <dbReference type="EMBL" id="ORX94198.1"/>
    </source>
</evidence>
<dbReference type="GO" id="GO:0008270">
    <property type="term" value="F:zinc ion binding"/>
    <property type="evidence" value="ECO:0007669"/>
    <property type="project" value="InterPro"/>
</dbReference>
<gene>
    <name evidence="5" type="ORF">K493DRAFT_352709</name>
</gene>
<dbReference type="PANTHER" id="PTHR47659:SF7">
    <property type="entry name" value="FUNGAL TRANSCRIPTIONAL REGULATORY PROTEIN, N-TERMINAL DOMAIN-CONTAINING PROTEIN"/>
    <property type="match status" value="1"/>
</dbReference>
<dbReference type="GO" id="GO:0000981">
    <property type="term" value="F:DNA-binding transcription factor activity, RNA polymerase II-specific"/>
    <property type="evidence" value="ECO:0007669"/>
    <property type="project" value="InterPro"/>
</dbReference>
<dbReference type="PANTHER" id="PTHR47659">
    <property type="entry name" value="ZN(II)2CYS6 TRANSCRIPTION FACTOR (EUROFUNG)-RELATED"/>
    <property type="match status" value="1"/>
</dbReference>
<reference evidence="5 6" key="1">
    <citation type="submission" date="2016-07" db="EMBL/GenBank/DDBJ databases">
        <title>Pervasive Adenine N6-methylation of Active Genes in Fungi.</title>
        <authorList>
            <consortium name="DOE Joint Genome Institute"/>
            <person name="Mondo S.J."/>
            <person name="Dannebaum R.O."/>
            <person name="Kuo R.C."/>
            <person name="Labutti K."/>
            <person name="Haridas S."/>
            <person name="Kuo A."/>
            <person name="Salamov A."/>
            <person name="Ahrendt S.R."/>
            <person name="Lipzen A."/>
            <person name="Sullivan W."/>
            <person name="Andreopoulos W.B."/>
            <person name="Clum A."/>
            <person name="Lindquist E."/>
            <person name="Daum C."/>
            <person name="Ramamoorthy G.K."/>
            <person name="Gryganskyi A."/>
            <person name="Culley D."/>
            <person name="Magnuson J.K."/>
            <person name="James T.Y."/>
            <person name="O'Malley M.A."/>
            <person name="Stajich J.E."/>
            <person name="Spatafora J.W."/>
            <person name="Visel A."/>
            <person name="Grigoriev I.V."/>
        </authorList>
    </citation>
    <scope>NUCLEOTIDE SEQUENCE [LARGE SCALE GENOMIC DNA]</scope>
    <source>
        <strain evidence="5 6">CBS 931.73</strain>
    </source>
</reference>
<accession>A0A1Y1Y8A1</accession>
<feature type="region of interest" description="Disordered" evidence="3">
    <location>
        <begin position="63"/>
        <end position="97"/>
    </location>
</feature>
<name>A0A1Y1Y8A1_9FUNG</name>
<keyword evidence="6" id="KW-1185">Reference proteome</keyword>
<feature type="region of interest" description="Disordered" evidence="3">
    <location>
        <begin position="1"/>
        <end position="25"/>
    </location>
</feature>
<comment type="caution">
    <text evidence="5">The sequence shown here is derived from an EMBL/GenBank/DDBJ whole genome shotgun (WGS) entry which is preliminary data.</text>
</comment>
<feature type="region of interest" description="Disordered" evidence="3">
    <location>
        <begin position="160"/>
        <end position="185"/>
    </location>
</feature>
<feature type="compositionally biased region" description="Basic residues" evidence="3">
    <location>
        <begin position="65"/>
        <end position="82"/>
    </location>
</feature>
<evidence type="ECO:0000256" key="1">
    <source>
        <dbReference type="ARBA" id="ARBA00022723"/>
    </source>
</evidence>
<evidence type="ECO:0000256" key="3">
    <source>
        <dbReference type="SAM" id="MobiDB-lite"/>
    </source>
</evidence>
<organism evidence="5 6">
    <name type="scientific">Basidiobolus meristosporus CBS 931.73</name>
    <dbReference type="NCBI Taxonomy" id="1314790"/>
    <lineage>
        <taxon>Eukaryota</taxon>
        <taxon>Fungi</taxon>
        <taxon>Fungi incertae sedis</taxon>
        <taxon>Zoopagomycota</taxon>
        <taxon>Entomophthoromycotina</taxon>
        <taxon>Basidiobolomycetes</taxon>
        <taxon>Basidiobolales</taxon>
        <taxon>Basidiobolaceae</taxon>
        <taxon>Basidiobolus</taxon>
    </lineage>
</organism>
<proteinExistence type="predicted"/>
<dbReference type="PROSITE" id="PS50048">
    <property type="entry name" value="ZN2_CY6_FUNGAL_2"/>
    <property type="match status" value="1"/>
</dbReference>
<dbReference type="SMART" id="SM00066">
    <property type="entry name" value="GAL4"/>
    <property type="match status" value="1"/>
</dbReference>
<dbReference type="EMBL" id="MCFE01000211">
    <property type="protein sequence ID" value="ORX94198.1"/>
    <property type="molecule type" value="Genomic_DNA"/>
</dbReference>
<keyword evidence="2" id="KW-0539">Nucleus</keyword>
<dbReference type="InterPro" id="IPR001138">
    <property type="entry name" value="Zn2Cys6_DnaBD"/>
</dbReference>
<evidence type="ECO:0000313" key="6">
    <source>
        <dbReference type="Proteomes" id="UP000193498"/>
    </source>
</evidence>
<dbReference type="InParanoid" id="A0A1Y1Y8A1"/>
<dbReference type="InterPro" id="IPR050335">
    <property type="entry name" value="ERT1_acuK_gluconeogen_tf"/>
</dbReference>
<dbReference type="Gene3D" id="4.10.240.10">
    <property type="entry name" value="Zn(2)-C6 fungal-type DNA-binding domain"/>
    <property type="match status" value="1"/>
</dbReference>
<dbReference type="InterPro" id="IPR036864">
    <property type="entry name" value="Zn2-C6_fun-type_DNA-bd_sf"/>
</dbReference>
<dbReference type="AlphaFoldDB" id="A0A1Y1Y8A1"/>
<feature type="compositionally biased region" description="Polar residues" evidence="3">
    <location>
        <begin position="168"/>
        <end position="178"/>
    </location>
</feature>
<protein>
    <recommendedName>
        <fullName evidence="4">Zn(2)-C6 fungal-type domain-containing protein</fullName>
    </recommendedName>
</protein>
<dbReference type="Pfam" id="PF00172">
    <property type="entry name" value="Zn_clus"/>
    <property type="match status" value="1"/>
</dbReference>
<dbReference type="STRING" id="1314790.A0A1Y1Y8A1"/>
<dbReference type="CDD" id="cd00067">
    <property type="entry name" value="GAL4"/>
    <property type="match status" value="1"/>
</dbReference>
<dbReference type="OrthoDB" id="5575144at2759"/>
<dbReference type="SUPFAM" id="SSF57701">
    <property type="entry name" value="Zn2/Cys6 DNA-binding domain"/>
    <property type="match status" value="1"/>
</dbReference>
<keyword evidence="1" id="KW-0479">Metal-binding</keyword>
<feature type="domain" description="Zn(2)-C6 fungal-type" evidence="4">
    <location>
        <begin position="30"/>
        <end position="61"/>
    </location>
</feature>